<reference evidence="2" key="1">
    <citation type="journal article" date="2019" name="Int. J. Syst. Evol. Microbiol.">
        <title>The Global Catalogue of Microorganisms (GCM) 10K type strain sequencing project: providing services to taxonomists for standard genome sequencing and annotation.</title>
        <authorList>
            <consortium name="The Broad Institute Genomics Platform"/>
            <consortium name="The Broad Institute Genome Sequencing Center for Infectious Disease"/>
            <person name="Wu L."/>
            <person name="Ma J."/>
        </authorList>
    </citation>
    <scope>NUCLEOTIDE SEQUENCE [LARGE SCALE GENOMIC DNA]</scope>
    <source>
        <strain evidence="2">CGMCC 1.10363</strain>
    </source>
</reference>
<dbReference type="InterPro" id="IPR017853">
    <property type="entry name" value="GH"/>
</dbReference>
<gene>
    <name evidence="1" type="ORF">ACFOYW_09730</name>
</gene>
<keyword evidence="2" id="KW-1185">Reference proteome</keyword>
<dbReference type="EMBL" id="JBHSCN010000005">
    <property type="protein sequence ID" value="MFC4243652.1"/>
    <property type="molecule type" value="Genomic_DNA"/>
</dbReference>
<name>A0ABV8Q5H4_9MICO</name>
<organism evidence="1 2">
    <name type="scientific">Gryllotalpicola reticulitermitis</name>
    <dbReference type="NCBI Taxonomy" id="1184153"/>
    <lineage>
        <taxon>Bacteria</taxon>
        <taxon>Bacillati</taxon>
        <taxon>Actinomycetota</taxon>
        <taxon>Actinomycetes</taxon>
        <taxon>Micrococcales</taxon>
        <taxon>Microbacteriaceae</taxon>
        <taxon>Gryllotalpicola</taxon>
    </lineage>
</organism>
<dbReference type="Gene3D" id="3.20.20.80">
    <property type="entry name" value="Glycosidases"/>
    <property type="match status" value="1"/>
</dbReference>
<evidence type="ECO:0000313" key="2">
    <source>
        <dbReference type="Proteomes" id="UP001595900"/>
    </source>
</evidence>
<comment type="caution">
    <text evidence="1">The sequence shown here is derived from an EMBL/GenBank/DDBJ whole genome shotgun (WGS) entry which is preliminary data.</text>
</comment>
<evidence type="ECO:0008006" key="3">
    <source>
        <dbReference type="Google" id="ProtNLM"/>
    </source>
</evidence>
<sequence length="622" mass="67108">MSGERLSIQTDATSTVIAGDRYRLTIPAGSAEAYLAGADGMVWTRLALTASVDRAEMRDERYGAAEIASRTGDDLVEIVISQPSSAWRNERIVLECRPADVRARVEVEGSGLVADVTLLGGRGVTVSGAAGVFRSSISFPTLFSPTPTRPVAFLRPSSAPAQLGVVGDADPGRLNAVFAPPPLCFAFGRARETAPQVLLAEASAGEVEAWLSVHLAAPVEQCGFTTFAYEPLDGGYLFRLGYEGHTAVDGVWTSPELVLRPVATAIGSVESLRDDLVERGWVPCALAPSPRWWREPIFCGWGAQCAAAVADWPDAAEAASARGWDPWTNPVRPPDLGTSALSSRPRYDAWLELLDQHGAAPGTVVIDDRWQRSYGLNSVDESQWPDLRGWIATQHERGRRVLLWFKAWDPSGLPPELCVRTPDGLPVCVDPGNPDYRALLHEQVQRMLGPNGLDADGFKVDFTQRGPSGALLTGSKATQNGGWGIAALHTLLQTLHDAAKAAKPDPMVVAHAMHPAFAGVEDVLRLNDMQERDEQGDVVPVALQARVRHAIAAAALPAHPVDTDQWPMPDHAQWAEYVAVQPELGIPALYYVESIDNSGEVITAADLDTVARSWRDYRARAL</sequence>
<dbReference type="RefSeq" id="WP_390228732.1">
    <property type="nucleotide sequence ID" value="NZ_JBHSCN010000005.1"/>
</dbReference>
<protein>
    <recommendedName>
        <fullName evidence="3">Alpha-galactosidase</fullName>
    </recommendedName>
</protein>
<dbReference type="SUPFAM" id="SSF51445">
    <property type="entry name" value="(Trans)glycosidases"/>
    <property type="match status" value="1"/>
</dbReference>
<dbReference type="Proteomes" id="UP001595900">
    <property type="component" value="Unassembled WGS sequence"/>
</dbReference>
<accession>A0ABV8Q5H4</accession>
<evidence type="ECO:0000313" key="1">
    <source>
        <dbReference type="EMBL" id="MFC4243652.1"/>
    </source>
</evidence>
<proteinExistence type="predicted"/>